<protein>
    <submittedName>
        <fullName evidence="9">Cache and HAMP domain-containing protein</fullName>
    </submittedName>
</protein>
<comment type="subcellular location">
    <subcellularLocation>
        <location evidence="1">Cell membrane</location>
        <topology evidence="1">Multi-pass membrane protein</topology>
    </subcellularLocation>
</comment>
<keyword evidence="6" id="KW-0175">Coiled coil</keyword>
<keyword evidence="3 7" id="KW-0812">Transmembrane</keyword>
<dbReference type="Pfam" id="PF02743">
    <property type="entry name" value="dCache_1"/>
    <property type="match status" value="1"/>
</dbReference>
<gene>
    <name evidence="9" type="ORF">NC992_12850</name>
</gene>
<evidence type="ECO:0000256" key="1">
    <source>
        <dbReference type="ARBA" id="ARBA00004651"/>
    </source>
</evidence>
<evidence type="ECO:0000313" key="9">
    <source>
        <dbReference type="EMBL" id="MEP0947764.1"/>
    </source>
</evidence>
<keyword evidence="2" id="KW-1003">Cell membrane</keyword>
<dbReference type="Gene3D" id="6.10.340.10">
    <property type="match status" value="1"/>
</dbReference>
<dbReference type="CDD" id="cd06225">
    <property type="entry name" value="HAMP"/>
    <property type="match status" value="1"/>
</dbReference>
<feature type="coiled-coil region" evidence="6">
    <location>
        <begin position="423"/>
        <end position="457"/>
    </location>
</feature>
<dbReference type="EMBL" id="JAMPKX010000005">
    <property type="protein sequence ID" value="MEP0947764.1"/>
    <property type="molecule type" value="Genomic_DNA"/>
</dbReference>
<dbReference type="CDD" id="cd18773">
    <property type="entry name" value="PDC1_HK_sensor"/>
    <property type="match status" value="1"/>
</dbReference>
<dbReference type="Proteomes" id="UP001482513">
    <property type="component" value="Unassembled WGS sequence"/>
</dbReference>
<evidence type="ECO:0000256" key="3">
    <source>
        <dbReference type="ARBA" id="ARBA00022692"/>
    </source>
</evidence>
<dbReference type="InterPro" id="IPR003660">
    <property type="entry name" value="HAMP_dom"/>
</dbReference>
<evidence type="ECO:0000256" key="2">
    <source>
        <dbReference type="ARBA" id="ARBA00022475"/>
    </source>
</evidence>
<sequence>MPLRFPKPPGLKATLVGAMLLTVGTTAAIVYVPWSLVSKRNIDTIVDQVNQEITLGTSQEVEKLFNNADSAQSLLNSSLGQNLIDLTNPKDRELFLLSVLRANPNFTWVQYGEANGDFFGAQRTPDGQMHFHLRDWDEKSQSTTATVNTYNAEAEGFIPVGTETYKMEPSFFAPDRPWYRSALESPQKRAWTVYVYRTTKSPGLDATTALVNAQGDVWGVIGVGIELTQLSHYLQQLKGSHGGEAFIVNAQQELIASTDVAEVMPAQGQDAADPHLQQLETVENSLLKIASQTLREQGVDLEGLNELQRFSFKDPATGERYSISFTPLEQLDWVVGTVIPESSYLVEVNRNKRTLLGVIAVFTGLTAGAAVLMADRLIARPVLGIARTAAAIEAEKFDLGQLGAIARRTDEIGQLARVFDRMAQQVYSREQKLKQQVRDLRIEIDETKRQKQVQEIVETDFFQDLVAKAQVLRDRNSSKAIAASESNRAETAKSRI</sequence>
<evidence type="ECO:0000259" key="8">
    <source>
        <dbReference type="PROSITE" id="PS50885"/>
    </source>
</evidence>
<name>A0ABV0K513_9CYAN</name>
<dbReference type="Pfam" id="PF00672">
    <property type="entry name" value="HAMP"/>
    <property type="match status" value="1"/>
</dbReference>
<accession>A0ABV0K513</accession>
<dbReference type="SUPFAM" id="SSF158472">
    <property type="entry name" value="HAMP domain-like"/>
    <property type="match status" value="1"/>
</dbReference>
<keyword evidence="5 7" id="KW-0472">Membrane</keyword>
<comment type="caution">
    <text evidence="9">The sequence shown here is derived from an EMBL/GenBank/DDBJ whole genome shotgun (WGS) entry which is preliminary data.</text>
</comment>
<evidence type="ECO:0000256" key="7">
    <source>
        <dbReference type="SAM" id="Phobius"/>
    </source>
</evidence>
<organism evidence="9 10">
    <name type="scientific">Leptolyngbya subtilissima DQ-A4</name>
    <dbReference type="NCBI Taxonomy" id="2933933"/>
    <lineage>
        <taxon>Bacteria</taxon>
        <taxon>Bacillati</taxon>
        <taxon>Cyanobacteriota</taxon>
        <taxon>Cyanophyceae</taxon>
        <taxon>Leptolyngbyales</taxon>
        <taxon>Leptolyngbyaceae</taxon>
        <taxon>Leptolyngbya group</taxon>
        <taxon>Leptolyngbya</taxon>
    </lineage>
</organism>
<keyword evidence="4 7" id="KW-1133">Transmembrane helix</keyword>
<dbReference type="Gene3D" id="3.30.450.20">
    <property type="entry name" value="PAS domain"/>
    <property type="match status" value="2"/>
</dbReference>
<evidence type="ECO:0000313" key="10">
    <source>
        <dbReference type="Proteomes" id="UP001482513"/>
    </source>
</evidence>
<dbReference type="PROSITE" id="PS50885">
    <property type="entry name" value="HAMP"/>
    <property type="match status" value="1"/>
</dbReference>
<proteinExistence type="predicted"/>
<evidence type="ECO:0000256" key="5">
    <source>
        <dbReference type="ARBA" id="ARBA00023136"/>
    </source>
</evidence>
<feature type="transmembrane region" description="Helical" evidence="7">
    <location>
        <begin position="355"/>
        <end position="374"/>
    </location>
</feature>
<feature type="domain" description="HAMP" evidence="8">
    <location>
        <begin position="376"/>
        <end position="431"/>
    </location>
</feature>
<dbReference type="RefSeq" id="WP_190700173.1">
    <property type="nucleotide sequence ID" value="NZ_JAMPKX010000005.1"/>
</dbReference>
<dbReference type="InterPro" id="IPR033479">
    <property type="entry name" value="dCache_1"/>
</dbReference>
<evidence type="ECO:0000256" key="6">
    <source>
        <dbReference type="SAM" id="Coils"/>
    </source>
</evidence>
<evidence type="ECO:0000256" key="4">
    <source>
        <dbReference type="ARBA" id="ARBA00022989"/>
    </source>
</evidence>
<keyword evidence="10" id="KW-1185">Reference proteome</keyword>
<reference evidence="9 10" key="1">
    <citation type="submission" date="2022-04" db="EMBL/GenBank/DDBJ databases">
        <title>Positive selection, recombination, and allopatry shape intraspecific diversity of widespread and dominant cyanobacteria.</title>
        <authorList>
            <person name="Wei J."/>
            <person name="Shu W."/>
            <person name="Hu C."/>
        </authorList>
    </citation>
    <scope>NUCLEOTIDE SEQUENCE [LARGE SCALE GENOMIC DNA]</scope>
    <source>
        <strain evidence="9 10">DQ-A4</strain>
    </source>
</reference>
<dbReference type="SMART" id="SM00304">
    <property type="entry name" value="HAMP"/>
    <property type="match status" value="1"/>
</dbReference>